<dbReference type="Proteomes" id="UP001501822">
    <property type="component" value="Unassembled WGS sequence"/>
</dbReference>
<sequence length="101" mass="11126">MPEDVARELVRQMIDEVGEDGVAAMGRLPGLAAAVDQHAAAIRDLVAGAGRELTPQFLREYLDEFTDAAIERGWWPDEAFDFETVRVIAICALIRELEALA</sequence>
<protein>
    <submittedName>
        <fullName evidence="1">Uncharacterized protein</fullName>
    </submittedName>
</protein>
<keyword evidence="2" id="KW-1185">Reference proteome</keyword>
<comment type="caution">
    <text evidence="1">The sequence shown here is derived from an EMBL/GenBank/DDBJ whole genome shotgun (WGS) entry which is preliminary data.</text>
</comment>
<dbReference type="EMBL" id="BAAABM010000053">
    <property type="protein sequence ID" value="GAA0358383.1"/>
    <property type="molecule type" value="Genomic_DNA"/>
</dbReference>
<reference evidence="1 2" key="1">
    <citation type="journal article" date="2019" name="Int. J. Syst. Evol. Microbiol.">
        <title>The Global Catalogue of Microorganisms (GCM) 10K type strain sequencing project: providing services to taxonomists for standard genome sequencing and annotation.</title>
        <authorList>
            <consortium name="The Broad Institute Genomics Platform"/>
            <consortium name="The Broad Institute Genome Sequencing Center for Infectious Disease"/>
            <person name="Wu L."/>
            <person name="Ma J."/>
        </authorList>
    </citation>
    <scope>NUCLEOTIDE SEQUENCE [LARGE SCALE GENOMIC DNA]</scope>
    <source>
        <strain evidence="1 2">JCM 3146</strain>
    </source>
</reference>
<proteinExistence type="predicted"/>
<dbReference type="InterPro" id="IPR045647">
    <property type="entry name" value="DUF6401"/>
</dbReference>
<dbReference type="RefSeq" id="WP_252804251.1">
    <property type="nucleotide sequence ID" value="NZ_BAAABM010000053.1"/>
</dbReference>
<evidence type="ECO:0000313" key="1">
    <source>
        <dbReference type="EMBL" id="GAA0358383.1"/>
    </source>
</evidence>
<accession>A0ABN0X959</accession>
<evidence type="ECO:0000313" key="2">
    <source>
        <dbReference type="Proteomes" id="UP001501822"/>
    </source>
</evidence>
<organism evidence="1 2">
    <name type="scientific">Actinoallomurus spadix</name>
    <dbReference type="NCBI Taxonomy" id="79912"/>
    <lineage>
        <taxon>Bacteria</taxon>
        <taxon>Bacillati</taxon>
        <taxon>Actinomycetota</taxon>
        <taxon>Actinomycetes</taxon>
        <taxon>Streptosporangiales</taxon>
        <taxon>Thermomonosporaceae</taxon>
        <taxon>Actinoallomurus</taxon>
    </lineage>
</organism>
<gene>
    <name evidence="1" type="ORF">GCM10010151_55070</name>
</gene>
<name>A0ABN0X959_9ACTN</name>
<dbReference type="Pfam" id="PF19939">
    <property type="entry name" value="DUF6401"/>
    <property type="match status" value="1"/>
</dbReference>